<feature type="transmembrane region" description="Helical" evidence="6">
    <location>
        <begin position="155"/>
        <end position="173"/>
    </location>
</feature>
<dbReference type="InterPro" id="IPR044770">
    <property type="entry name" value="MFS_spinster-like"/>
</dbReference>
<keyword evidence="9" id="KW-1185">Reference proteome</keyword>
<dbReference type="Proteomes" id="UP000243232">
    <property type="component" value="Chromosome I"/>
</dbReference>
<keyword evidence="5 6" id="KW-0472">Membrane</keyword>
<evidence type="ECO:0000313" key="9">
    <source>
        <dbReference type="Proteomes" id="UP000243232"/>
    </source>
</evidence>
<dbReference type="PANTHER" id="PTHR23505">
    <property type="entry name" value="SPINSTER"/>
    <property type="match status" value="1"/>
</dbReference>
<feature type="transmembrane region" description="Helical" evidence="6">
    <location>
        <begin position="61"/>
        <end position="85"/>
    </location>
</feature>
<feature type="domain" description="Major facilitator superfamily (MFS) profile" evidence="7">
    <location>
        <begin position="26"/>
        <end position="414"/>
    </location>
</feature>
<dbReference type="Pfam" id="PF07690">
    <property type="entry name" value="MFS_1"/>
    <property type="match status" value="1"/>
</dbReference>
<dbReference type="InterPro" id="IPR020846">
    <property type="entry name" value="MFS_dom"/>
</dbReference>
<feature type="transmembrane region" description="Helical" evidence="6">
    <location>
        <begin position="179"/>
        <end position="200"/>
    </location>
</feature>
<feature type="transmembrane region" description="Helical" evidence="6">
    <location>
        <begin position="360"/>
        <end position="383"/>
    </location>
</feature>
<sequence length="428" mass="44982">MPVPMPDCASSPCDDDPPVSRRYAWLVFFLTFGLMLSDYMSRQVINAVFPALKAEWALTDTQLGLLVSVVALTVGVMSFPVSLLADRWGRVKSATAMALLWGVATIACGLSGNFFMLFIARALVGLGEAGYGSAGGAILLGVFPRRLHATVTGAFLSAALFGSVLGVMFGGLIADSYGWRMAFILVGASGLVLAIVYPLLVREPAPAGRQAAARMPLKAVFHELLRARSALWTYLASGLQMFVQGSIIAWIPSYLNRYHAMDLSQAAMFAGGLVLMAGIGMTLGGALVDRLSTRHARNRLLVPMCYALGSSFLLLAALLLADGQLQLLLIGLGLLIGAGFAGPSGAVVSSVTNASLRASVLATLTLGNNILGLAPGPFITGLLADSFNLHLAMTLVPLIGLGAAAAYFAASRHYLQDLQLQQNSRPAH</sequence>
<feature type="transmembrane region" description="Helical" evidence="6">
    <location>
        <begin position="231"/>
        <end position="251"/>
    </location>
</feature>
<dbReference type="SUPFAM" id="SSF103473">
    <property type="entry name" value="MFS general substrate transporter"/>
    <property type="match status" value="1"/>
</dbReference>
<evidence type="ECO:0000259" key="7">
    <source>
        <dbReference type="PROSITE" id="PS50850"/>
    </source>
</evidence>
<dbReference type="InterPro" id="IPR011701">
    <property type="entry name" value="MFS"/>
</dbReference>
<evidence type="ECO:0000313" key="8">
    <source>
        <dbReference type="EMBL" id="SDU31580.1"/>
    </source>
</evidence>
<dbReference type="InterPro" id="IPR036259">
    <property type="entry name" value="MFS_trans_sf"/>
</dbReference>
<evidence type="ECO:0000256" key="1">
    <source>
        <dbReference type="ARBA" id="ARBA00004141"/>
    </source>
</evidence>
<keyword evidence="4 6" id="KW-1133">Transmembrane helix</keyword>
<feature type="transmembrane region" description="Helical" evidence="6">
    <location>
        <begin position="300"/>
        <end position="321"/>
    </location>
</feature>
<feature type="transmembrane region" description="Helical" evidence="6">
    <location>
        <begin position="263"/>
        <end position="288"/>
    </location>
</feature>
<name>A0A1H2HI69_9PSED</name>
<dbReference type="PROSITE" id="PS50850">
    <property type="entry name" value="MFS"/>
    <property type="match status" value="1"/>
</dbReference>
<dbReference type="AlphaFoldDB" id="A0A1H2HI69"/>
<dbReference type="PANTHER" id="PTHR23505:SF79">
    <property type="entry name" value="PROTEIN SPINSTER"/>
    <property type="match status" value="1"/>
</dbReference>
<feature type="transmembrane region" description="Helical" evidence="6">
    <location>
        <begin position="389"/>
        <end position="410"/>
    </location>
</feature>
<keyword evidence="3 6" id="KW-0812">Transmembrane</keyword>
<evidence type="ECO:0000256" key="4">
    <source>
        <dbReference type="ARBA" id="ARBA00022989"/>
    </source>
</evidence>
<dbReference type="STRING" id="364197.SAMN05216296_3027"/>
<protein>
    <submittedName>
        <fullName evidence="8">Predicted arabinose efflux permease, MFS family</fullName>
    </submittedName>
</protein>
<evidence type="ECO:0000256" key="5">
    <source>
        <dbReference type="ARBA" id="ARBA00023136"/>
    </source>
</evidence>
<feature type="transmembrane region" description="Helical" evidence="6">
    <location>
        <begin position="125"/>
        <end position="143"/>
    </location>
</feature>
<accession>A0A1H2HI69</accession>
<dbReference type="EMBL" id="LT629785">
    <property type="protein sequence ID" value="SDU31580.1"/>
    <property type="molecule type" value="Genomic_DNA"/>
</dbReference>
<keyword evidence="2" id="KW-0813">Transport</keyword>
<gene>
    <name evidence="8" type="ORF">SAMN05216296_3027</name>
</gene>
<organism evidence="8 9">
    <name type="scientific">Pseudomonas pohangensis</name>
    <dbReference type="NCBI Taxonomy" id="364197"/>
    <lineage>
        <taxon>Bacteria</taxon>
        <taxon>Pseudomonadati</taxon>
        <taxon>Pseudomonadota</taxon>
        <taxon>Gammaproteobacteria</taxon>
        <taxon>Pseudomonadales</taxon>
        <taxon>Pseudomonadaceae</taxon>
        <taxon>Pseudomonas</taxon>
    </lineage>
</organism>
<evidence type="ECO:0000256" key="2">
    <source>
        <dbReference type="ARBA" id="ARBA00022448"/>
    </source>
</evidence>
<evidence type="ECO:0000256" key="3">
    <source>
        <dbReference type="ARBA" id="ARBA00022692"/>
    </source>
</evidence>
<feature type="transmembrane region" description="Helical" evidence="6">
    <location>
        <begin position="97"/>
        <end position="119"/>
    </location>
</feature>
<reference evidence="9" key="1">
    <citation type="submission" date="2016-10" db="EMBL/GenBank/DDBJ databases">
        <authorList>
            <person name="Varghese N."/>
            <person name="Submissions S."/>
        </authorList>
    </citation>
    <scope>NUCLEOTIDE SEQUENCE [LARGE SCALE GENOMIC DNA]</scope>
    <source>
        <strain evidence="9">DSM 17875</strain>
    </source>
</reference>
<dbReference type="GO" id="GO:0016020">
    <property type="term" value="C:membrane"/>
    <property type="evidence" value="ECO:0007669"/>
    <property type="project" value="UniProtKB-SubCell"/>
</dbReference>
<dbReference type="GO" id="GO:0022857">
    <property type="term" value="F:transmembrane transporter activity"/>
    <property type="evidence" value="ECO:0007669"/>
    <property type="project" value="InterPro"/>
</dbReference>
<evidence type="ECO:0000256" key="6">
    <source>
        <dbReference type="SAM" id="Phobius"/>
    </source>
</evidence>
<proteinExistence type="predicted"/>
<dbReference type="Gene3D" id="1.20.1250.20">
    <property type="entry name" value="MFS general substrate transporter like domains"/>
    <property type="match status" value="2"/>
</dbReference>
<comment type="subcellular location">
    <subcellularLocation>
        <location evidence="1">Membrane</location>
        <topology evidence="1">Multi-pass membrane protein</topology>
    </subcellularLocation>
</comment>
<feature type="transmembrane region" description="Helical" evidence="6">
    <location>
        <begin position="327"/>
        <end position="348"/>
    </location>
</feature>